<name>A0A0R1HJ60_9LACO</name>
<keyword evidence="2" id="KW-1185">Reference proteome</keyword>
<sequence>MTTVGDTTVAGQTLSTKNARLLSTLVSGYTLEQAGTDGIGLSAAQYTANQNAVAAAQYGSDVNLTVVPVTKGNLFGTSTATTAKFILSNGQGIDAKTNVFDNGTLAAVAQKLATQSQTAGAKGDKITLENVRAAVKAAGADTLYTVYDTNAAIAQGNEVAGASNIVSGHTYTAFKLTFTGDVQDGDTNAKNAATIVINGQAINLYYTSTQAQTNVAATDANKGNIISAFNFNQN</sequence>
<dbReference type="Proteomes" id="UP000050911">
    <property type="component" value="Unassembled WGS sequence"/>
</dbReference>
<protein>
    <submittedName>
        <fullName evidence="1">Uncharacterized protein</fullName>
    </submittedName>
</protein>
<evidence type="ECO:0000313" key="2">
    <source>
        <dbReference type="Proteomes" id="UP000050911"/>
    </source>
</evidence>
<proteinExistence type="predicted"/>
<reference evidence="1 2" key="1">
    <citation type="journal article" date="2015" name="Genome Announc.">
        <title>Expanding the biotechnology potential of lactobacilli through comparative genomics of 213 strains and associated genera.</title>
        <authorList>
            <person name="Sun Z."/>
            <person name="Harris H.M."/>
            <person name="McCann A."/>
            <person name="Guo C."/>
            <person name="Argimon S."/>
            <person name="Zhang W."/>
            <person name="Yang X."/>
            <person name="Jeffery I.B."/>
            <person name="Cooney J.C."/>
            <person name="Kagawa T.F."/>
            <person name="Liu W."/>
            <person name="Song Y."/>
            <person name="Salvetti E."/>
            <person name="Wrobel A."/>
            <person name="Rasinkangas P."/>
            <person name="Parkhill J."/>
            <person name="Rea M.C."/>
            <person name="O'Sullivan O."/>
            <person name="Ritari J."/>
            <person name="Douillard F.P."/>
            <person name="Paul Ross R."/>
            <person name="Yang R."/>
            <person name="Briner A.E."/>
            <person name="Felis G.E."/>
            <person name="de Vos W.M."/>
            <person name="Barrangou R."/>
            <person name="Klaenhammer T.R."/>
            <person name="Caufield P.W."/>
            <person name="Cui Y."/>
            <person name="Zhang H."/>
            <person name="O'Toole P.W."/>
        </authorList>
    </citation>
    <scope>NUCLEOTIDE SEQUENCE [LARGE SCALE GENOMIC DNA]</scope>
    <source>
        <strain evidence="1 2">JCM 15530</strain>
    </source>
</reference>
<dbReference type="EMBL" id="AZCX01000024">
    <property type="protein sequence ID" value="KRK46379.1"/>
    <property type="molecule type" value="Genomic_DNA"/>
</dbReference>
<evidence type="ECO:0000313" key="1">
    <source>
        <dbReference type="EMBL" id="KRK46379.1"/>
    </source>
</evidence>
<dbReference type="AlphaFoldDB" id="A0A0R1HJ60"/>
<gene>
    <name evidence="1" type="ORF">FC96_GL001399</name>
</gene>
<dbReference type="PATRIC" id="fig|1302272.5.peg.1409"/>
<accession>A0A0R1HJ60</accession>
<comment type="caution">
    <text evidence="1">The sequence shown here is derived from an EMBL/GenBank/DDBJ whole genome shotgun (WGS) entry which is preliminary data.</text>
</comment>
<organism evidence="1 2">
    <name type="scientific">Secundilactobacillus kimchicus JCM 15530</name>
    <dbReference type="NCBI Taxonomy" id="1302272"/>
    <lineage>
        <taxon>Bacteria</taxon>
        <taxon>Bacillati</taxon>
        <taxon>Bacillota</taxon>
        <taxon>Bacilli</taxon>
        <taxon>Lactobacillales</taxon>
        <taxon>Lactobacillaceae</taxon>
        <taxon>Secundilactobacillus</taxon>
    </lineage>
</organism>